<dbReference type="AlphaFoldDB" id="A0A0D1EE36"/>
<dbReference type="SUPFAM" id="SSF51316">
    <property type="entry name" value="Mss4-like"/>
    <property type="match status" value="1"/>
</dbReference>
<evidence type="ECO:0000313" key="5">
    <source>
        <dbReference type="EMBL" id="KIT15176.1"/>
    </source>
</evidence>
<dbReference type="Gene3D" id="2.170.150.20">
    <property type="entry name" value="Peptide methionine sulfoxide reductase"/>
    <property type="match status" value="1"/>
</dbReference>
<evidence type="ECO:0000256" key="1">
    <source>
        <dbReference type="ARBA" id="ARBA00012499"/>
    </source>
</evidence>
<reference evidence="5 6" key="1">
    <citation type="submission" date="2015-02" db="EMBL/GenBank/DDBJ databases">
        <title>Genome Sequence of Jannaschia aquimarina DSM28248, a member of the Roseobacter clade.</title>
        <authorList>
            <person name="Voget S."/>
            <person name="Daniel R."/>
        </authorList>
    </citation>
    <scope>NUCLEOTIDE SEQUENCE [LARGE SCALE GENOMIC DNA]</scope>
    <source>
        <strain evidence="5 6">GSW-M26</strain>
    </source>
</reference>
<evidence type="ECO:0000313" key="6">
    <source>
        <dbReference type="Proteomes" id="UP000032232"/>
    </source>
</evidence>
<feature type="domain" description="MsrB" evidence="4">
    <location>
        <begin position="49"/>
        <end position="171"/>
    </location>
</feature>
<sequence length="173" mass="18569">MKLAPRSSSSRRALLLGGVAAAALAIGGGAWWRSSRTRPNRAFPFSLTEEEWRARLTDEEYAILRDSGTERAFSSPLDGETREGTYTCAGCGNPVYSSEHKYDSGTGWPSFTQAVSDDAVGERPDPKLLGLAIEIYCANCGGHLGHVFEDGPPPTGRRHCINGIALDFIPAPA</sequence>
<gene>
    <name evidence="5" type="primary">msrB_5</name>
    <name evidence="5" type="ORF">jaqu_31030</name>
</gene>
<evidence type="ECO:0000256" key="2">
    <source>
        <dbReference type="ARBA" id="ARBA00023002"/>
    </source>
</evidence>
<dbReference type="InterPro" id="IPR002579">
    <property type="entry name" value="Met_Sox_Rdtase_MsrB_dom"/>
</dbReference>
<dbReference type="InterPro" id="IPR011057">
    <property type="entry name" value="Mss4-like_sf"/>
</dbReference>
<evidence type="ECO:0000256" key="3">
    <source>
        <dbReference type="ARBA" id="ARBA00048488"/>
    </source>
</evidence>
<dbReference type="STRING" id="935700.jaqu_31030"/>
<dbReference type="Pfam" id="PF01641">
    <property type="entry name" value="SelR"/>
    <property type="match status" value="1"/>
</dbReference>
<dbReference type="PATRIC" id="fig|935700.4.peg.3205"/>
<dbReference type="PROSITE" id="PS51790">
    <property type="entry name" value="MSRB"/>
    <property type="match status" value="1"/>
</dbReference>
<dbReference type="EC" id="1.8.4.12" evidence="1"/>
<keyword evidence="2 5" id="KW-0560">Oxidoreductase</keyword>
<dbReference type="GO" id="GO:0033743">
    <property type="term" value="F:peptide-methionine (R)-S-oxide reductase activity"/>
    <property type="evidence" value="ECO:0007669"/>
    <property type="project" value="UniProtKB-EC"/>
</dbReference>
<dbReference type="NCBIfam" id="TIGR00357">
    <property type="entry name" value="peptide-methionine (R)-S-oxide reductase MsrB"/>
    <property type="match status" value="1"/>
</dbReference>
<dbReference type="EMBL" id="JYFE01000057">
    <property type="protein sequence ID" value="KIT15176.1"/>
    <property type="molecule type" value="Genomic_DNA"/>
</dbReference>
<comment type="catalytic activity">
    <reaction evidence="3">
        <text>L-methionyl-[protein] + [thioredoxin]-disulfide + H2O = L-methionyl-(R)-S-oxide-[protein] + [thioredoxin]-dithiol</text>
        <dbReference type="Rhea" id="RHEA:24164"/>
        <dbReference type="Rhea" id="RHEA-COMP:10698"/>
        <dbReference type="Rhea" id="RHEA-COMP:10700"/>
        <dbReference type="Rhea" id="RHEA-COMP:12313"/>
        <dbReference type="Rhea" id="RHEA-COMP:12314"/>
        <dbReference type="ChEBI" id="CHEBI:15377"/>
        <dbReference type="ChEBI" id="CHEBI:16044"/>
        <dbReference type="ChEBI" id="CHEBI:29950"/>
        <dbReference type="ChEBI" id="CHEBI:45764"/>
        <dbReference type="ChEBI" id="CHEBI:50058"/>
        <dbReference type="EC" id="1.8.4.12"/>
    </reaction>
</comment>
<comment type="caution">
    <text evidence="5">The sequence shown here is derived from an EMBL/GenBank/DDBJ whole genome shotgun (WGS) entry which is preliminary data.</text>
</comment>
<dbReference type="GO" id="GO:0030091">
    <property type="term" value="P:protein repair"/>
    <property type="evidence" value="ECO:0007669"/>
    <property type="project" value="InterPro"/>
</dbReference>
<keyword evidence="6" id="KW-1185">Reference proteome</keyword>
<dbReference type="PANTHER" id="PTHR10173">
    <property type="entry name" value="METHIONINE SULFOXIDE REDUCTASE"/>
    <property type="match status" value="1"/>
</dbReference>
<dbReference type="InterPro" id="IPR006311">
    <property type="entry name" value="TAT_signal"/>
</dbReference>
<dbReference type="InterPro" id="IPR028427">
    <property type="entry name" value="Met_Sox_Rdtase_MsrB"/>
</dbReference>
<proteinExistence type="predicted"/>
<dbReference type="PROSITE" id="PS51318">
    <property type="entry name" value="TAT"/>
    <property type="match status" value="1"/>
</dbReference>
<evidence type="ECO:0000259" key="4">
    <source>
        <dbReference type="PROSITE" id="PS51790"/>
    </source>
</evidence>
<dbReference type="GO" id="GO:0005737">
    <property type="term" value="C:cytoplasm"/>
    <property type="evidence" value="ECO:0007669"/>
    <property type="project" value="TreeGrafter"/>
</dbReference>
<dbReference type="PANTHER" id="PTHR10173:SF57">
    <property type="entry name" value="PEPTIDE-METHIONINE (R)-S-OXIDE REDUCTASE"/>
    <property type="match status" value="1"/>
</dbReference>
<accession>A0A0D1EE36</accession>
<name>A0A0D1EE36_9RHOB</name>
<organism evidence="5 6">
    <name type="scientific">Jannaschia aquimarina</name>
    <dbReference type="NCBI Taxonomy" id="935700"/>
    <lineage>
        <taxon>Bacteria</taxon>
        <taxon>Pseudomonadati</taxon>
        <taxon>Pseudomonadota</taxon>
        <taxon>Alphaproteobacteria</taxon>
        <taxon>Rhodobacterales</taxon>
        <taxon>Roseobacteraceae</taxon>
        <taxon>Jannaschia</taxon>
    </lineage>
</organism>
<dbReference type="Proteomes" id="UP000032232">
    <property type="component" value="Unassembled WGS sequence"/>
</dbReference>
<protein>
    <recommendedName>
        <fullName evidence="1">peptide-methionine (R)-S-oxide reductase</fullName>
        <ecNumber evidence="1">1.8.4.12</ecNumber>
    </recommendedName>
</protein>
<dbReference type="GO" id="GO:0006979">
    <property type="term" value="P:response to oxidative stress"/>
    <property type="evidence" value="ECO:0007669"/>
    <property type="project" value="InterPro"/>
</dbReference>